<dbReference type="InterPro" id="IPR009100">
    <property type="entry name" value="AcylCoA_DH/oxidase_NM_dom_sf"/>
</dbReference>
<dbReference type="Gene3D" id="1.10.540.10">
    <property type="entry name" value="Acyl-CoA dehydrogenase/oxidase, N-terminal domain"/>
    <property type="match status" value="1"/>
</dbReference>
<dbReference type="InterPro" id="IPR013107">
    <property type="entry name" value="Acyl-CoA_DH_C"/>
</dbReference>
<evidence type="ECO:0000259" key="2">
    <source>
        <dbReference type="Pfam" id="PF02771"/>
    </source>
</evidence>
<dbReference type="GO" id="GO:0006552">
    <property type="term" value="P:L-leucine catabolic process"/>
    <property type="evidence" value="ECO:0007669"/>
    <property type="project" value="TreeGrafter"/>
</dbReference>
<dbReference type="InterPro" id="IPR046373">
    <property type="entry name" value="Acyl-CoA_Oxase/DH_mid-dom_sf"/>
</dbReference>
<evidence type="ECO:0000313" key="5">
    <source>
        <dbReference type="Proteomes" id="UP000466039"/>
    </source>
</evidence>
<keyword evidence="1" id="KW-0560">Oxidoreductase</keyword>
<dbReference type="PANTHER" id="PTHR43884:SF12">
    <property type="entry name" value="ISOVALERYL-COA DEHYDROGENASE, MITOCHONDRIAL-RELATED"/>
    <property type="match status" value="1"/>
</dbReference>
<evidence type="ECO:0000259" key="3">
    <source>
        <dbReference type="Pfam" id="PF08028"/>
    </source>
</evidence>
<dbReference type="SUPFAM" id="SSF47203">
    <property type="entry name" value="Acyl-CoA dehydrogenase C-terminal domain-like"/>
    <property type="match status" value="1"/>
</dbReference>
<dbReference type="Pfam" id="PF08028">
    <property type="entry name" value="Acyl-CoA_dh_2"/>
    <property type="match status" value="1"/>
</dbReference>
<feature type="domain" description="Acyl-CoA dehydrogenase C-terminal" evidence="3">
    <location>
        <begin position="244"/>
        <end position="376"/>
    </location>
</feature>
<dbReference type="AlphaFoldDB" id="A0AAD1IS60"/>
<feature type="domain" description="Acyl-CoA dehydrogenase/oxidase N-terminal" evidence="2">
    <location>
        <begin position="14"/>
        <end position="94"/>
    </location>
</feature>
<dbReference type="Proteomes" id="UP000466039">
    <property type="component" value="Chromosome"/>
</dbReference>
<name>A0AAD1IS60_MYCMB</name>
<protein>
    <submittedName>
        <fullName evidence="4">Flavin-dependent monooxygenase</fullName>
    </submittedName>
</protein>
<dbReference type="GO" id="GO:0004497">
    <property type="term" value="F:monooxygenase activity"/>
    <property type="evidence" value="ECO:0007669"/>
    <property type="project" value="UniProtKB-KW"/>
</dbReference>
<proteinExistence type="predicted"/>
<dbReference type="EMBL" id="AP022617">
    <property type="protein sequence ID" value="BBZ59098.1"/>
    <property type="molecule type" value="Genomic_DNA"/>
</dbReference>
<dbReference type="PANTHER" id="PTHR43884">
    <property type="entry name" value="ACYL-COA DEHYDROGENASE"/>
    <property type="match status" value="1"/>
</dbReference>
<dbReference type="PIRSF" id="PIRSF016578">
    <property type="entry name" value="HsaA"/>
    <property type="match status" value="1"/>
</dbReference>
<organism evidence="4 5">
    <name type="scientific">Mycolicibacterium monacense</name>
    <name type="common">Mycobacterium monacense</name>
    <dbReference type="NCBI Taxonomy" id="85693"/>
    <lineage>
        <taxon>Bacteria</taxon>
        <taxon>Bacillati</taxon>
        <taxon>Actinomycetota</taxon>
        <taxon>Actinomycetes</taxon>
        <taxon>Mycobacteriales</taxon>
        <taxon>Mycobacteriaceae</taxon>
        <taxon>Mycolicibacterium</taxon>
    </lineage>
</organism>
<dbReference type="InterPro" id="IPR013786">
    <property type="entry name" value="AcylCoA_DH/ox_N"/>
</dbReference>
<sequence>MEDTYMTAVEADTTTVLDAVRAIVPEIAERANEIEAAKLIPADLIQRLTDAGAFRMFVPRQYGGEEMSMLDAMAVIEEVAKADASAGWTVMIGADFAPVFGRFPQHVLDGEIYPEGPDTMARGAFAPKGVAIRTDGGYVVNGQWPLASGSYEHQWMMGSCIVLQKGAPVMTDAGVPQMVLAMVPAQQADFVQTWDSVGLRGTNSNDFVLRDVFVPDQHIGNFFGPATVDTTLFRLPVRLALGPTHVAVVMGIAEGALGDLRALAKTKRPAFNPTMRLAEDPVFQYRLGQLDIRLASVRALAEKEVRLMWDAASAGEPMSPLQATRQRAMVARAHTECVEIVNEAFGLAGSNAMYNTSTLQRRLRDVRTAAQHAAASAEIYTIVGALLVGEDVPPAALA</sequence>
<accession>A0AAD1IS60</accession>
<dbReference type="Gene3D" id="2.40.110.10">
    <property type="entry name" value="Butyryl-CoA Dehydrogenase, subunit A, domain 2"/>
    <property type="match status" value="1"/>
</dbReference>
<dbReference type="InterPro" id="IPR036250">
    <property type="entry name" value="AcylCo_DH-like_C"/>
</dbReference>
<evidence type="ECO:0000313" key="4">
    <source>
        <dbReference type="EMBL" id="BBZ59098.1"/>
    </source>
</evidence>
<reference evidence="4 5" key="1">
    <citation type="journal article" date="2019" name="Emerg. Microbes Infect.">
        <title>Comprehensive subspecies identification of 175 nontuberculous mycobacteria species based on 7547 genomic profiles.</title>
        <authorList>
            <person name="Matsumoto Y."/>
            <person name="Kinjo T."/>
            <person name="Motooka D."/>
            <person name="Nabeya D."/>
            <person name="Jung N."/>
            <person name="Uechi K."/>
            <person name="Horii T."/>
            <person name="Iida T."/>
            <person name="Fujita J."/>
            <person name="Nakamura S."/>
        </authorList>
    </citation>
    <scope>NUCLEOTIDE SEQUENCE [LARGE SCALE GENOMIC DNA]</scope>
    <source>
        <strain evidence="4 5">JCM 15658</strain>
    </source>
</reference>
<keyword evidence="5" id="KW-1185">Reference proteome</keyword>
<evidence type="ECO:0000256" key="1">
    <source>
        <dbReference type="ARBA" id="ARBA00023002"/>
    </source>
</evidence>
<dbReference type="SUPFAM" id="SSF56645">
    <property type="entry name" value="Acyl-CoA dehydrogenase NM domain-like"/>
    <property type="match status" value="1"/>
</dbReference>
<gene>
    <name evidence="4" type="ORF">MMON_03990</name>
</gene>
<dbReference type="InterPro" id="IPR037069">
    <property type="entry name" value="AcylCoA_DH/ox_N_sf"/>
</dbReference>
<dbReference type="Pfam" id="PF02771">
    <property type="entry name" value="Acyl-CoA_dh_N"/>
    <property type="match status" value="1"/>
</dbReference>
<dbReference type="Gene3D" id="1.20.140.10">
    <property type="entry name" value="Butyryl-CoA Dehydrogenase, subunit A, domain 3"/>
    <property type="match status" value="1"/>
</dbReference>
<dbReference type="GO" id="GO:0008470">
    <property type="term" value="F:3-methylbutanoyl-CoA dehydrogenase activity"/>
    <property type="evidence" value="ECO:0007669"/>
    <property type="project" value="TreeGrafter"/>
</dbReference>
<keyword evidence="4" id="KW-0503">Monooxygenase</keyword>
<dbReference type="GO" id="GO:0050660">
    <property type="term" value="F:flavin adenine dinucleotide binding"/>
    <property type="evidence" value="ECO:0007669"/>
    <property type="project" value="InterPro"/>
</dbReference>